<accession>A0ABD2IR57</accession>
<evidence type="ECO:0000313" key="10">
    <source>
        <dbReference type="Proteomes" id="UP001620645"/>
    </source>
</evidence>
<comment type="caution">
    <text evidence="9">The sequence shown here is derived from an EMBL/GenBank/DDBJ whole genome shotgun (WGS) entry which is preliminary data.</text>
</comment>
<keyword evidence="5" id="KW-0520">NAD</keyword>
<dbReference type="InterPro" id="IPR001509">
    <property type="entry name" value="Epimerase_deHydtase"/>
</dbReference>
<evidence type="ECO:0000313" key="9">
    <source>
        <dbReference type="EMBL" id="KAL3079770.1"/>
    </source>
</evidence>
<dbReference type="Gene3D" id="3.40.50.720">
    <property type="entry name" value="NAD(P)-binding Rossmann-like Domain"/>
    <property type="match status" value="1"/>
</dbReference>
<evidence type="ECO:0000256" key="6">
    <source>
        <dbReference type="ARBA" id="ARBA00023144"/>
    </source>
</evidence>
<dbReference type="PANTHER" id="PTHR43725">
    <property type="entry name" value="UDP-GLUCOSE 4-EPIMERASE"/>
    <property type="match status" value="1"/>
</dbReference>
<evidence type="ECO:0000256" key="7">
    <source>
        <dbReference type="ARBA" id="ARBA00023235"/>
    </source>
</evidence>
<evidence type="ECO:0000256" key="4">
    <source>
        <dbReference type="ARBA" id="ARBA00013189"/>
    </source>
</evidence>
<dbReference type="GO" id="GO:0006012">
    <property type="term" value="P:galactose metabolic process"/>
    <property type="evidence" value="ECO:0007669"/>
    <property type="project" value="UniProtKB-KW"/>
</dbReference>
<dbReference type="InterPro" id="IPR036291">
    <property type="entry name" value="NAD(P)-bd_dom_sf"/>
</dbReference>
<keyword evidence="6" id="KW-0299">Galactose metabolism</keyword>
<organism evidence="9 10">
    <name type="scientific">Heterodera schachtii</name>
    <name type="common">Sugarbeet cyst nematode worm</name>
    <name type="synonym">Tylenchus schachtii</name>
    <dbReference type="NCBI Taxonomy" id="97005"/>
    <lineage>
        <taxon>Eukaryota</taxon>
        <taxon>Metazoa</taxon>
        <taxon>Ecdysozoa</taxon>
        <taxon>Nematoda</taxon>
        <taxon>Chromadorea</taxon>
        <taxon>Rhabditida</taxon>
        <taxon>Tylenchina</taxon>
        <taxon>Tylenchomorpha</taxon>
        <taxon>Tylenchoidea</taxon>
        <taxon>Heteroderidae</taxon>
        <taxon>Heteroderinae</taxon>
        <taxon>Heterodera</taxon>
    </lineage>
</organism>
<dbReference type="GO" id="GO:0003978">
    <property type="term" value="F:UDP-glucose 4-epimerase activity"/>
    <property type="evidence" value="ECO:0007669"/>
    <property type="project" value="UniProtKB-EC"/>
</dbReference>
<keyword evidence="6" id="KW-0119">Carbohydrate metabolism</keyword>
<evidence type="ECO:0000256" key="1">
    <source>
        <dbReference type="ARBA" id="ARBA00000083"/>
    </source>
</evidence>
<dbReference type="PANTHER" id="PTHR43725:SF47">
    <property type="entry name" value="UDP-GLUCOSE 4-EPIMERASE"/>
    <property type="match status" value="1"/>
</dbReference>
<reference evidence="9 10" key="1">
    <citation type="submission" date="2024-10" db="EMBL/GenBank/DDBJ databases">
        <authorList>
            <person name="Kim D."/>
        </authorList>
    </citation>
    <scope>NUCLEOTIDE SEQUENCE [LARGE SCALE GENOMIC DNA]</scope>
    <source>
        <strain evidence="9">Taebaek</strain>
    </source>
</reference>
<evidence type="ECO:0000259" key="8">
    <source>
        <dbReference type="Pfam" id="PF01370"/>
    </source>
</evidence>
<dbReference type="Proteomes" id="UP001620645">
    <property type="component" value="Unassembled WGS sequence"/>
</dbReference>
<evidence type="ECO:0000256" key="3">
    <source>
        <dbReference type="ARBA" id="ARBA00004947"/>
    </source>
</evidence>
<dbReference type="EC" id="5.1.3.2" evidence="4"/>
<feature type="domain" description="NAD-dependent epimerase/dehydratase" evidence="8">
    <location>
        <begin position="12"/>
        <end position="56"/>
    </location>
</feature>
<evidence type="ECO:0000256" key="2">
    <source>
        <dbReference type="ARBA" id="ARBA00001911"/>
    </source>
</evidence>
<sequence length="78" mass="8100">MENEKNGNGGAVLVTGAAGFIGSHTILELLDAGFDVVAVDNFSNSIPDAKNNALSLQRVSELSGGKSIRQVNCNNLLI</sequence>
<comment type="cofactor">
    <cofactor evidence="2">
        <name>NAD(+)</name>
        <dbReference type="ChEBI" id="CHEBI:57540"/>
    </cofactor>
</comment>
<protein>
    <recommendedName>
        <fullName evidence="4">UDP-glucose 4-epimerase</fullName>
        <ecNumber evidence="4">5.1.3.2</ecNumber>
    </recommendedName>
</protein>
<dbReference type="SUPFAM" id="SSF51735">
    <property type="entry name" value="NAD(P)-binding Rossmann-fold domains"/>
    <property type="match status" value="1"/>
</dbReference>
<gene>
    <name evidence="9" type="ORF">niasHS_014052</name>
</gene>
<comment type="pathway">
    <text evidence="3">Carbohydrate metabolism; galactose metabolism.</text>
</comment>
<dbReference type="EMBL" id="JBICCN010000300">
    <property type="protein sequence ID" value="KAL3079770.1"/>
    <property type="molecule type" value="Genomic_DNA"/>
</dbReference>
<dbReference type="AlphaFoldDB" id="A0ABD2IR57"/>
<proteinExistence type="predicted"/>
<comment type="catalytic activity">
    <reaction evidence="1">
        <text>UDP-alpha-D-glucose = UDP-alpha-D-galactose</text>
        <dbReference type="Rhea" id="RHEA:22168"/>
        <dbReference type="ChEBI" id="CHEBI:58885"/>
        <dbReference type="ChEBI" id="CHEBI:66914"/>
        <dbReference type="EC" id="5.1.3.2"/>
    </reaction>
</comment>
<dbReference type="Pfam" id="PF01370">
    <property type="entry name" value="Epimerase"/>
    <property type="match status" value="1"/>
</dbReference>
<name>A0ABD2IR57_HETSC</name>
<keyword evidence="10" id="KW-1185">Reference proteome</keyword>
<keyword evidence="7" id="KW-0413">Isomerase</keyword>
<evidence type="ECO:0000256" key="5">
    <source>
        <dbReference type="ARBA" id="ARBA00023027"/>
    </source>
</evidence>